<protein>
    <submittedName>
        <fullName evidence="1">Acetylesterase</fullName>
    </submittedName>
</protein>
<dbReference type="InterPro" id="IPR000801">
    <property type="entry name" value="Esterase-like"/>
</dbReference>
<sequence length="256" mass="29215">MALIQVNYLSKALFRTVPLNVILPVDRFDADTNRYLNDPEKKYKTLYLLHGLLGNYTDWVSQTRILKWAEEKNLAVVMPSGDNAFYFKSRTPWNDYGTFIGKELVEVTRRMFPLSDKREDTFIAGLSMGGFGALRNGIVYSDTFSYVGGLSAAVHIFEDTSEEANNGLFDNIEVASKSDKNPWVAVEDMLAKGRSIPNVYMACGTRDDLMPANIAFRDYLESKGIKVTWDEEDYGHDWDFWDSQIKKVLDWLPLEG</sequence>
<gene>
    <name evidence="1" type="ORF">E7272_06085</name>
</gene>
<dbReference type="Proteomes" id="UP000766246">
    <property type="component" value="Unassembled WGS sequence"/>
</dbReference>
<dbReference type="PANTHER" id="PTHR48098:SF1">
    <property type="entry name" value="DIACYLGLYCEROL ACYLTRANSFERASE_MYCOLYLTRANSFERASE AG85A"/>
    <property type="match status" value="1"/>
</dbReference>
<name>A0A927U7D9_9FIRM</name>
<dbReference type="EMBL" id="SVER01000012">
    <property type="protein sequence ID" value="MBE5919400.1"/>
    <property type="molecule type" value="Genomic_DNA"/>
</dbReference>
<evidence type="ECO:0000313" key="1">
    <source>
        <dbReference type="EMBL" id="MBE5919400.1"/>
    </source>
</evidence>
<dbReference type="InterPro" id="IPR050583">
    <property type="entry name" value="Mycobacterial_A85_antigen"/>
</dbReference>
<dbReference type="InterPro" id="IPR029058">
    <property type="entry name" value="AB_hydrolase_fold"/>
</dbReference>
<reference evidence="1" key="1">
    <citation type="submission" date="2019-04" db="EMBL/GenBank/DDBJ databases">
        <title>Evolution of Biomass-Degrading Anaerobic Consortia Revealed by Metagenomics.</title>
        <authorList>
            <person name="Peng X."/>
        </authorList>
    </citation>
    <scope>NUCLEOTIDE SEQUENCE</scope>
    <source>
        <strain evidence="1">SIG311</strain>
    </source>
</reference>
<comment type="caution">
    <text evidence="1">The sequence shown here is derived from an EMBL/GenBank/DDBJ whole genome shotgun (WGS) entry which is preliminary data.</text>
</comment>
<evidence type="ECO:0000313" key="2">
    <source>
        <dbReference type="Proteomes" id="UP000766246"/>
    </source>
</evidence>
<dbReference type="Pfam" id="PF00756">
    <property type="entry name" value="Esterase"/>
    <property type="match status" value="1"/>
</dbReference>
<accession>A0A927U7D9</accession>
<organism evidence="1 2">
    <name type="scientific">Pseudobutyrivibrio ruminis</name>
    <dbReference type="NCBI Taxonomy" id="46206"/>
    <lineage>
        <taxon>Bacteria</taxon>
        <taxon>Bacillati</taxon>
        <taxon>Bacillota</taxon>
        <taxon>Clostridia</taxon>
        <taxon>Lachnospirales</taxon>
        <taxon>Lachnospiraceae</taxon>
        <taxon>Pseudobutyrivibrio</taxon>
    </lineage>
</organism>
<proteinExistence type="predicted"/>
<dbReference type="AlphaFoldDB" id="A0A927U7D9"/>
<dbReference type="SUPFAM" id="SSF53474">
    <property type="entry name" value="alpha/beta-Hydrolases"/>
    <property type="match status" value="1"/>
</dbReference>
<dbReference type="PANTHER" id="PTHR48098">
    <property type="entry name" value="ENTEROCHELIN ESTERASE-RELATED"/>
    <property type="match status" value="1"/>
</dbReference>
<dbReference type="GO" id="GO:0016747">
    <property type="term" value="F:acyltransferase activity, transferring groups other than amino-acyl groups"/>
    <property type="evidence" value="ECO:0007669"/>
    <property type="project" value="TreeGrafter"/>
</dbReference>
<dbReference type="Gene3D" id="3.40.50.1820">
    <property type="entry name" value="alpha/beta hydrolase"/>
    <property type="match status" value="1"/>
</dbReference>